<comment type="catalytic activity">
    <reaction evidence="18">
        <text>a 5,6-dihydrouridine in mRNA + NAD(+) = a uridine in mRNA + NADH + H(+)</text>
        <dbReference type="Rhea" id="RHEA:69851"/>
        <dbReference type="Rhea" id="RHEA-COMP:14658"/>
        <dbReference type="Rhea" id="RHEA-COMP:17789"/>
        <dbReference type="ChEBI" id="CHEBI:15378"/>
        <dbReference type="ChEBI" id="CHEBI:57540"/>
        <dbReference type="ChEBI" id="CHEBI:57945"/>
        <dbReference type="ChEBI" id="CHEBI:65315"/>
        <dbReference type="ChEBI" id="CHEBI:74443"/>
    </reaction>
    <physiologicalReaction direction="right-to-left" evidence="18">
        <dbReference type="Rhea" id="RHEA:69853"/>
    </physiologicalReaction>
</comment>
<dbReference type="InterPro" id="IPR035587">
    <property type="entry name" value="DUS-like_FMN-bd"/>
</dbReference>
<keyword evidence="5" id="KW-0285">Flavoprotein</keyword>
<comment type="caution">
    <text evidence="23">The sequence shown here is derived from an EMBL/GenBank/DDBJ whole genome shotgun (WGS) entry which is preliminary data.</text>
</comment>
<comment type="cofactor">
    <cofactor evidence="1">
        <name>FMN</name>
        <dbReference type="ChEBI" id="CHEBI:58210"/>
    </cofactor>
</comment>
<keyword evidence="7" id="KW-0507">mRNA processing</keyword>
<evidence type="ECO:0000256" key="17">
    <source>
        <dbReference type="ARBA" id="ARBA00048266"/>
    </source>
</evidence>
<protein>
    <recommendedName>
        <fullName evidence="4">tRNA-dihydrouridine(47) synthase [NAD(P)(+)]</fullName>
        <ecNumber evidence="3">1.3.1.89</ecNumber>
    </recommendedName>
    <alternativeName>
        <fullName evidence="16">tRNA-dihydrouridine synthase 3</fullName>
    </alternativeName>
</protein>
<sequence>MDSKINKAVDLVQSEGVAHIKAEFIIKCDPSKNTASSDESDAENRNGKKRKNKRGQNKDREKTMRIEKVPDSEKLCISLSTGVECPSGEKCPFGIRCRAGMSHMIDGKQIINEKLVEENITNVFNGITREHRESLRAKDVKFPRTLEAKKTIESKKRQVKDLIEGVSPDQNKYSSSAIFEDQEKVKNKVDFKGKTYLAPLTTVGNLPFRRICKEFGVDITCSEMILCDNILNGYNTDWALTKRHSSEDIFGIQLCGNNFDQIVQTTEVLNNFCKVDFIDLNVGCPIESVFKKGSGSGMLRSKKRLFSILEGMNLVSKVPITVKYRTGIGNGENTGLELSLKLQEIGIPLGTIHGRSRTQRYSKLADWDYIKSVKESVPQLNIFGNGDVFSWEDYWNKIEETKVDGIMIGRGALIKPWIFKEINERKVWDISSRERLDILKKYCNYGLEHWGTDEM</sequence>
<dbReference type="SUPFAM" id="SSF51395">
    <property type="entry name" value="FMN-linked oxidoreductases"/>
    <property type="match status" value="1"/>
</dbReference>
<keyword evidence="13" id="KW-0521">NADP</keyword>
<evidence type="ECO:0000256" key="20">
    <source>
        <dbReference type="ARBA" id="ARBA00049513"/>
    </source>
</evidence>
<dbReference type="GO" id="GO:0003723">
    <property type="term" value="F:RNA binding"/>
    <property type="evidence" value="ECO:0007669"/>
    <property type="project" value="TreeGrafter"/>
</dbReference>
<evidence type="ECO:0000256" key="7">
    <source>
        <dbReference type="ARBA" id="ARBA00022664"/>
    </source>
</evidence>
<dbReference type="GO" id="GO:0006397">
    <property type="term" value="P:mRNA processing"/>
    <property type="evidence" value="ECO:0007669"/>
    <property type="project" value="UniProtKB-KW"/>
</dbReference>
<evidence type="ECO:0000256" key="1">
    <source>
        <dbReference type="ARBA" id="ARBA00001917"/>
    </source>
</evidence>
<feature type="non-terminal residue" evidence="23">
    <location>
        <position position="455"/>
    </location>
</feature>
<dbReference type="OrthoDB" id="259935at2759"/>
<feature type="region of interest" description="Disordered" evidence="21">
    <location>
        <begin position="31"/>
        <end position="64"/>
    </location>
</feature>
<evidence type="ECO:0000256" key="14">
    <source>
        <dbReference type="ARBA" id="ARBA00023002"/>
    </source>
</evidence>
<keyword evidence="8" id="KW-0819">tRNA processing</keyword>
<evidence type="ECO:0000256" key="3">
    <source>
        <dbReference type="ARBA" id="ARBA00012376"/>
    </source>
</evidence>
<evidence type="ECO:0000256" key="11">
    <source>
        <dbReference type="ARBA" id="ARBA00022771"/>
    </source>
</evidence>
<keyword evidence="24" id="KW-1185">Reference proteome</keyword>
<dbReference type="GO" id="GO:0050660">
    <property type="term" value="F:flavin adenine dinucleotide binding"/>
    <property type="evidence" value="ECO:0007669"/>
    <property type="project" value="InterPro"/>
</dbReference>
<evidence type="ECO:0000256" key="18">
    <source>
        <dbReference type="ARBA" id="ARBA00048342"/>
    </source>
</evidence>
<comment type="catalytic activity">
    <reaction evidence="17">
        <text>5,6-dihydrouridine(47) in tRNA + NAD(+) = uridine(47) in tRNA + NADH + H(+)</text>
        <dbReference type="Rhea" id="RHEA:53364"/>
        <dbReference type="Rhea" id="RHEA-COMP:13539"/>
        <dbReference type="Rhea" id="RHEA-COMP:13540"/>
        <dbReference type="ChEBI" id="CHEBI:15378"/>
        <dbReference type="ChEBI" id="CHEBI:57540"/>
        <dbReference type="ChEBI" id="CHEBI:57945"/>
        <dbReference type="ChEBI" id="CHEBI:65315"/>
        <dbReference type="ChEBI" id="CHEBI:74443"/>
        <dbReference type="EC" id="1.3.1.89"/>
    </reaction>
    <physiologicalReaction direction="right-to-left" evidence="17">
        <dbReference type="Rhea" id="RHEA:53366"/>
    </physiologicalReaction>
</comment>
<dbReference type="STRING" id="133381.A0A2T9ZL70"/>
<dbReference type="PANTHER" id="PTHR45846">
    <property type="entry name" value="TRNA-DIHYDROURIDINE(47) SYNTHASE [NAD(P)(+)]-LIKE"/>
    <property type="match status" value="1"/>
</dbReference>
<keyword evidence="9" id="KW-0479">Metal-binding</keyword>
<dbReference type="AlphaFoldDB" id="A0A2T9ZL70"/>
<comment type="catalytic activity">
    <reaction evidence="20">
        <text>5,6-dihydrouridine(47) in tRNA + NADP(+) = uridine(47) in tRNA + NADPH + H(+)</text>
        <dbReference type="Rhea" id="RHEA:53360"/>
        <dbReference type="Rhea" id="RHEA-COMP:13539"/>
        <dbReference type="Rhea" id="RHEA-COMP:13540"/>
        <dbReference type="ChEBI" id="CHEBI:15378"/>
        <dbReference type="ChEBI" id="CHEBI:57783"/>
        <dbReference type="ChEBI" id="CHEBI:58349"/>
        <dbReference type="ChEBI" id="CHEBI:65315"/>
        <dbReference type="ChEBI" id="CHEBI:74443"/>
        <dbReference type="EC" id="1.3.1.89"/>
    </reaction>
    <physiologicalReaction direction="right-to-left" evidence="20">
        <dbReference type="Rhea" id="RHEA:53362"/>
    </physiologicalReaction>
</comment>
<keyword evidence="15" id="KW-0520">NAD</keyword>
<dbReference type="InterPro" id="IPR013785">
    <property type="entry name" value="Aldolase_TIM"/>
</dbReference>
<evidence type="ECO:0000256" key="12">
    <source>
        <dbReference type="ARBA" id="ARBA00022833"/>
    </source>
</evidence>
<evidence type="ECO:0000256" key="9">
    <source>
        <dbReference type="ARBA" id="ARBA00022723"/>
    </source>
</evidence>
<evidence type="ECO:0000256" key="8">
    <source>
        <dbReference type="ARBA" id="ARBA00022694"/>
    </source>
</evidence>
<dbReference type="EC" id="1.3.1.89" evidence="3"/>
<dbReference type="InterPro" id="IPR018517">
    <property type="entry name" value="tRNA_hU_synthase_CS"/>
</dbReference>
<dbReference type="CDD" id="cd02801">
    <property type="entry name" value="DUS_like_FMN"/>
    <property type="match status" value="1"/>
</dbReference>
<reference evidence="23 24" key="1">
    <citation type="journal article" date="2018" name="MBio">
        <title>Comparative Genomics Reveals the Core Gene Toolbox for the Fungus-Insect Symbiosis.</title>
        <authorList>
            <person name="Wang Y."/>
            <person name="Stata M."/>
            <person name="Wang W."/>
            <person name="Stajich J.E."/>
            <person name="White M.M."/>
            <person name="Moncalvo J.M."/>
        </authorList>
    </citation>
    <scope>NUCLEOTIDE SEQUENCE [LARGE SCALE GENOMIC DNA]</scope>
    <source>
        <strain evidence="23 24">SC-DP-2</strain>
    </source>
</reference>
<proteinExistence type="inferred from homology"/>
<dbReference type="EMBL" id="MBFS01000013">
    <property type="protein sequence ID" value="PVV05344.1"/>
    <property type="molecule type" value="Genomic_DNA"/>
</dbReference>
<dbReference type="GO" id="GO:0102265">
    <property type="term" value="F:tRNA-dihydrouridine47 synthase activity"/>
    <property type="evidence" value="ECO:0007669"/>
    <property type="project" value="UniProtKB-EC"/>
</dbReference>
<organism evidence="23 24">
    <name type="scientific">Smittium megazygosporum</name>
    <dbReference type="NCBI Taxonomy" id="133381"/>
    <lineage>
        <taxon>Eukaryota</taxon>
        <taxon>Fungi</taxon>
        <taxon>Fungi incertae sedis</taxon>
        <taxon>Zoopagomycota</taxon>
        <taxon>Kickxellomycotina</taxon>
        <taxon>Harpellomycetes</taxon>
        <taxon>Harpellales</taxon>
        <taxon>Legeriomycetaceae</taxon>
        <taxon>Smittium</taxon>
    </lineage>
</organism>
<name>A0A2T9ZL70_9FUNG</name>
<evidence type="ECO:0000256" key="10">
    <source>
        <dbReference type="ARBA" id="ARBA00022737"/>
    </source>
</evidence>
<dbReference type="Pfam" id="PF01207">
    <property type="entry name" value="Dus"/>
    <property type="match status" value="1"/>
</dbReference>
<evidence type="ECO:0000256" key="2">
    <source>
        <dbReference type="ARBA" id="ARBA00005451"/>
    </source>
</evidence>
<keyword evidence="10" id="KW-0677">Repeat</keyword>
<dbReference type="PANTHER" id="PTHR45846:SF1">
    <property type="entry name" value="TRNA-DIHYDROURIDINE(47) SYNTHASE [NAD(P)(+)]-LIKE"/>
    <property type="match status" value="1"/>
</dbReference>
<dbReference type="Proteomes" id="UP000245609">
    <property type="component" value="Unassembled WGS sequence"/>
</dbReference>
<evidence type="ECO:0000259" key="22">
    <source>
        <dbReference type="Pfam" id="PF01207"/>
    </source>
</evidence>
<gene>
    <name evidence="23" type="ORF">BB560_000139</name>
</gene>
<evidence type="ECO:0000256" key="15">
    <source>
        <dbReference type="ARBA" id="ARBA00023027"/>
    </source>
</evidence>
<dbReference type="Gene3D" id="3.20.20.70">
    <property type="entry name" value="Aldolase class I"/>
    <property type="match status" value="1"/>
</dbReference>
<keyword evidence="14" id="KW-0560">Oxidoreductase</keyword>
<evidence type="ECO:0000256" key="16">
    <source>
        <dbReference type="ARBA" id="ARBA00031322"/>
    </source>
</evidence>
<evidence type="ECO:0000256" key="19">
    <source>
        <dbReference type="ARBA" id="ARBA00049447"/>
    </source>
</evidence>
<dbReference type="FunFam" id="3.20.20.70:FF:000067">
    <property type="entry name" value="tRNA-dihydrouridine(47) synthase [NAD(P)(+)]"/>
    <property type="match status" value="1"/>
</dbReference>
<keyword evidence="12" id="KW-0862">Zinc</keyword>
<dbReference type="PROSITE" id="PS01136">
    <property type="entry name" value="UPF0034"/>
    <property type="match status" value="1"/>
</dbReference>
<evidence type="ECO:0000256" key="6">
    <source>
        <dbReference type="ARBA" id="ARBA00022643"/>
    </source>
</evidence>
<keyword evidence="11" id="KW-0863">Zinc-finger</keyword>
<evidence type="ECO:0000256" key="21">
    <source>
        <dbReference type="SAM" id="MobiDB-lite"/>
    </source>
</evidence>
<accession>A0A2T9ZL70</accession>
<comment type="catalytic activity">
    <reaction evidence="19">
        <text>a 5,6-dihydrouridine in mRNA + NADP(+) = a uridine in mRNA + NADPH + H(+)</text>
        <dbReference type="Rhea" id="RHEA:69855"/>
        <dbReference type="Rhea" id="RHEA-COMP:14658"/>
        <dbReference type="Rhea" id="RHEA-COMP:17789"/>
        <dbReference type="ChEBI" id="CHEBI:15378"/>
        <dbReference type="ChEBI" id="CHEBI:57783"/>
        <dbReference type="ChEBI" id="CHEBI:58349"/>
        <dbReference type="ChEBI" id="CHEBI:65315"/>
        <dbReference type="ChEBI" id="CHEBI:74443"/>
    </reaction>
    <physiologicalReaction direction="right-to-left" evidence="19">
        <dbReference type="Rhea" id="RHEA:69857"/>
    </physiologicalReaction>
</comment>
<evidence type="ECO:0000256" key="5">
    <source>
        <dbReference type="ARBA" id="ARBA00022630"/>
    </source>
</evidence>
<evidence type="ECO:0000256" key="13">
    <source>
        <dbReference type="ARBA" id="ARBA00022857"/>
    </source>
</evidence>
<feature type="domain" description="DUS-like FMN-binding" evidence="22">
    <location>
        <begin position="197"/>
        <end position="432"/>
    </location>
</feature>
<comment type="similarity">
    <text evidence="2">Belongs to the Dus family. Dus3 subfamily.</text>
</comment>
<evidence type="ECO:0000313" key="23">
    <source>
        <dbReference type="EMBL" id="PVV05344.1"/>
    </source>
</evidence>
<evidence type="ECO:0000313" key="24">
    <source>
        <dbReference type="Proteomes" id="UP000245609"/>
    </source>
</evidence>
<keyword evidence="6" id="KW-0288">FMN</keyword>
<evidence type="ECO:0000256" key="4">
    <source>
        <dbReference type="ARBA" id="ARBA00022143"/>
    </source>
</evidence>
<dbReference type="GO" id="GO:0008270">
    <property type="term" value="F:zinc ion binding"/>
    <property type="evidence" value="ECO:0007669"/>
    <property type="project" value="UniProtKB-KW"/>
</dbReference>